<dbReference type="RefSeq" id="WP_105196202.1">
    <property type="nucleotide sequence ID" value="NZ_OLKH01000091.1"/>
</dbReference>
<dbReference type="AlphaFoldDB" id="A0A2N9PB20"/>
<feature type="coiled-coil region" evidence="1">
    <location>
        <begin position="47"/>
        <end position="81"/>
    </location>
</feature>
<proteinExistence type="predicted"/>
<dbReference type="Proteomes" id="UP000238180">
    <property type="component" value="Unassembled WGS sequence"/>
</dbReference>
<dbReference type="PRINTS" id="PR01950">
    <property type="entry name" value="LANCSUPER"/>
</dbReference>
<dbReference type="SUPFAM" id="SSF158745">
    <property type="entry name" value="LanC-like"/>
    <property type="match status" value="1"/>
</dbReference>
<keyword evidence="1" id="KW-0175">Coiled coil</keyword>
<keyword evidence="2" id="KW-0812">Transmembrane</keyword>
<accession>A0A2N9PB20</accession>
<dbReference type="EMBL" id="OLKH01000091">
    <property type="protein sequence ID" value="SPE77537.1"/>
    <property type="molecule type" value="Genomic_DNA"/>
</dbReference>
<dbReference type="InterPro" id="IPR007822">
    <property type="entry name" value="LANC-like"/>
</dbReference>
<protein>
    <submittedName>
        <fullName evidence="3">Lanthionine synthetase C-like protein</fullName>
    </submittedName>
</protein>
<organism evidence="3 4">
    <name type="scientific">Flavobacterium columnare</name>
    <dbReference type="NCBI Taxonomy" id="996"/>
    <lineage>
        <taxon>Bacteria</taxon>
        <taxon>Pseudomonadati</taxon>
        <taxon>Bacteroidota</taxon>
        <taxon>Flavobacteriia</taxon>
        <taxon>Flavobacteriales</taxon>
        <taxon>Flavobacteriaceae</taxon>
        <taxon>Flavobacterium</taxon>
    </lineage>
</organism>
<sequence length="388" mass="44856">MTNSSKIKSIEKSLYLNKENISLVGLNDGIIGYSLFYYYHYLLTNEEESYNKMVLFLENALEKLNEKYESYKVKIEIIEIGKYLLFLIEKGLIEKSHIENHLEVLDEVILDYLYEKINERDLDSAVGLLFAASYFLERNTEKTPKIIEEIVNLIEQTKFEDTYGIYWQFKLRNAKSPKVELGLGHGVAGVITFLLQLIKCGFEKNRAESLAIKALDFLISKKREKGINLFTINAFENETLDYNNLSYGDIGIGYTLFKAGEILLNKKYKELGLEILKNAAKYKDDNQTFIKDANIIYGSSGLFSVFNFLYTKTGIEIFNESKKYWLNKTLEFGEKDKEMKWAGYQTYFNSTYDFAQLGFSQGISGIGTALISNQIENDTDFLTFFNYN</sequence>
<evidence type="ECO:0000256" key="1">
    <source>
        <dbReference type="SAM" id="Coils"/>
    </source>
</evidence>
<dbReference type="Pfam" id="PF05147">
    <property type="entry name" value="LANC_like"/>
    <property type="match status" value="1"/>
</dbReference>
<gene>
    <name evidence="3" type="ORF">FLACOL_01532</name>
</gene>
<reference evidence="3 4" key="1">
    <citation type="submission" date="2018-02" db="EMBL/GenBank/DDBJ databases">
        <authorList>
            <person name="Cohen D.B."/>
            <person name="Kent A.D."/>
        </authorList>
    </citation>
    <scope>NUCLEOTIDE SEQUENCE [LARGE SCALE GENOMIC DNA]</scope>
    <source>
        <strain evidence="3">CIP109753</strain>
    </source>
</reference>
<dbReference type="GO" id="GO:0031179">
    <property type="term" value="P:peptide modification"/>
    <property type="evidence" value="ECO:0007669"/>
    <property type="project" value="InterPro"/>
</dbReference>
<keyword evidence="2" id="KW-0472">Membrane</keyword>
<feature type="transmembrane region" description="Helical" evidence="2">
    <location>
        <begin position="21"/>
        <end position="39"/>
    </location>
</feature>
<evidence type="ECO:0000256" key="2">
    <source>
        <dbReference type="SAM" id="Phobius"/>
    </source>
</evidence>
<evidence type="ECO:0000313" key="3">
    <source>
        <dbReference type="EMBL" id="SPE77537.1"/>
    </source>
</evidence>
<dbReference type="Gene3D" id="1.50.10.20">
    <property type="match status" value="1"/>
</dbReference>
<evidence type="ECO:0000313" key="4">
    <source>
        <dbReference type="Proteomes" id="UP000238180"/>
    </source>
</evidence>
<name>A0A2N9PB20_9FLAO</name>
<keyword evidence="2" id="KW-1133">Transmembrane helix</keyword>
<dbReference type="SMART" id="SM01260">
    <property type="entry name" value="LANC_like"/>
    <property type="match status" value="1"/>
</dbReference>